<reference evidence="1 2" key="1">
    <citation type="submission" date="2020-08" db="EMBL/GenBank/DDBJ databases">
        <title>Amycolatopsis echigonensis JCM 21831.</title>
        <authorList>
            <person name="Tedsree N."/>
            <person name="Kuncharoen N."/>
            <person name="Likhitwitayawuid K."/>
            <person name="Tanasupawat S."/>
        </authorList>
    </citation>
    <scope>NUCLEOTIDE SEQUENCE [LARGE SCALE GENOMIC DNA]</scope>
    <source>
        <strain evidence="1 2">JCM 21831</strain>
    </source>
</reference>
<dbReference type="EMBL" id="JACJHR010000043">
    <property type="protein sequence ID" value="MBB2502785.1"/>
    <property type="molecule type" value="Genomic_DNA"/>
</dbReference>
<evidence type="ECO:0000313" key="1">
    <source>
        <dbReference type="EMBL" id="MBB2502785.1"/>
    </source>
</evidence>
<sequence length="75" mass="8074">MGAIPEPRSPDSAPTGDQTAIADVVVQRIAVLAARDVLGDGATQAFSALRRRRPGKRLGNWMSWSCPPRFVLLSD</sequence>
<protein>
    <submittedName>
        <fullName evidence="1">Uncharacterized protein</fullName>
    </submittedName>
</protein>
<gene>
    <name evidence="1" type="ORF">H5411_27065</name>
</gene>
<organism evidence="1 2">
    <name type="scientific">Amycolatopsis echigonensis</name>
    <dbReference type="NCBI Taxonomy" id="2576905"/>
    <lineage>
        <taxon>Bacteria</taxon>
        <taxon>Bacillati</taxon>
        <taxon>Actinomycetota</taxon>
        <taxon>Actinomycetes</taxon>
        <taxon>Pseudonocardiales</taxon>
        <taxon>Pseudonocardiaceae</taxon>
        <taxon>Amycolatopsis</taxon>
    </lineage>
</organism>
<accession>A0A8E2B6V9</accession>
<comment type="caution">
    <text evidence="1">The sequence shown here is derived from an EMBL/GenBank/DDBJ whole genome shotgun (WGS) entry which is preliminary data.</text>
</comment>
<dbReference type="AlphaFoldDB" id="A0A8E2B6V9"/>
<proteinExistence type="predicted"/>
<name>A0A8E2B6V9_9PSEU</name>
<dbReference type="Proteomes" id="UP000550260">
    <property type="component" value="Unassembled WGS sequence"/>
</dbReference>
<dbReference type="RefSeq" id="WP_183125431.1">
    <property type="nucleotide sequence ID" value="NZ_JACJHR010000043.1"/>
</dbReference>
<evidence type="ECO:0000313" key="2">
    <source>
        <dbReference type="Proteomes" id="UP000550260"/>
    </source>
</evidence>